<dbReference type="RefSeq" id="XP_027768538.1">
    <property type="nucleotide sequence ID" value="XM_027912737.1"/>
</dbReference>
<dbReference type="PANTHER" id="PTHR46148:SF57">
    <property type="entry name" value="OS12G0499874 PROTEIN"/>
    <property type="match status" value="1"/>
</dbReference>
<dbReference type="Proteomes" id="UP000694930">
    <property type="component" value="Chromosome 11"/>
</dbReference>
<dbReference type="PANTHER" id="PTHR46148">
    <property type="entry name" value="CHROMO DOMAIN-CONTAINING PROTEIN"/>
    <property type="match status" value="1"/>
</dbReference>
<organism evidence="1 2">
    <name type="scientific">Solanum pennellii</name>
    <name type="common">Tomato</name>
    <name type="synonym">Lycopersicon pennellii</name>
    <dbReference type="NCBI Taxonomy" id="28526"/>
    <lineage>
        <taxon>Eukaryota</taxon>
        <taxon>Viridiplantae</taxon>
        <taxon>Streptophyta</taxon>
        <taxon>Embryophyta</taxon>
        <taxon>Tracheophyta</taxon>
        <taxon>Spermatophyta</taxon>
        <taxon>Magnoliopsida</taxon>
        <taxon>eudicotyledons</taxon>
        <taxon>Gunneridae</taxon>
        <taxon>Pentapetalae</taxon>
        <taxon>asterids</taxon>
        <taxon>lamiids</taxon>
        <taxon>Solanales</taxon>
        <taxon>Solanaceae</taxon>
        <taxon>Solanoideae</taxon>
        <taxon>Solaneae</taxon>
        <taxon>Solanum</taxon>
        <taxon>Solanum subgen. Lycopersicon</taxon>
    </lineage>
</organism>
<proteinExistence type="predicted"/>
<evidence type="ECO:0000313" key="1">
    <source>
        <dbReference type="Proteomes" id="UP000694930"/>
    </source>
</evidence>
<reference evidence="2" key="2">
    <citation type="submission" date="2025-08" db="UniProtKB">
        <authorList>
            <consortium name="RefSeq"/>
        </authorList>
    </citation>
    <scope>IDENTIFICATION</scope>
</reference>
<evidence type="ECO:0000313" key="2">
    <source>
        <dbReference type="RefSeq" id="XP_027768538.1"/>
    </source>
</evidence>
<name>A0ABM1UYH0_SOLPN</name>
<protein>
    <submittedName>
        <fullName evidence="2">Uncharacterized protein LOC114074758</fullName>
    </submittedName>
</protein>
<dbReference type="GeneID" id="114074758"/>
<gene>
    <name evidence="2" type="primary">LOC114074758</name>
</gene>
<accession>A0ABM1UYH0</accession>
<keyword evidence="1" id="KW-1185">Reference proteome</keyword>
<reference evidence="1" key="1">
    <citation type="journal article" date="2014" name="Nat. Genet.">
        <title>The genome of the stress-tolerant wild tomato species Solanum pennellii.</title>
        <authorList>
            <person name="Bolger A."/>
            <person name="Scossa F."/>
            <person name="Bolger M.E."/>
            <person name="Lanz C."/>
            <person name="Maumus F."/>
            <person name="Tohge T."/>
            <person name="Quesneville H."/>
            <person name="Alseekh S."/>
            <person name="Sorensen I."/>
            <person name="Lichtenstein G."/>
            <person name="Fich E.A."/>
            <person name="Conte M."/>
            <person name="Keller H."/>
            <person name="Schneeberger K."/>
            <person name="Schwacke R."/>
            <person name="Ofner I."/>
            <person name="Vrebalov J."/>
            <person name="Xu Y."/>
            <person name="Osorio S."/>
            <person name="Aflitos S.A."/>
            <person name="Schijlen E."/>
            <person name="Jimenez-Gomez J.M."/>
            <person name="Ryngajllo M."/>
            <person name="Kimura S."/>
            <person name="Kumar R."/>
            <person name="Koenig D."/>
            <person name="Headland L.R."/>
            <person name="Maloof J.N."/>
            <person name="Sinha N."/>
            <person name="van Ham R.C."/>
            <person name="Lankhorst R.K."/>
            <person name="Mao L."/>
            <person name="Vogel A."/>
            <person name="Arsova B."/>
            <person name="Panstruga R."/>
            <person name="Fei Z."/>
            <person name="Rose J.K."/>
            <person name="Zamir D."/>
            <person name="Carrari F."/>
            <person name="Giovannoni J.J."/>
            <person name="Weigel D."/>
            <person name="Usadel B."/>
            <person name="Fernie A.R."/>
        </authorList>
    </citation>
    <scope>NUCLEOTIDE SEQUENCE [LARGE SCALE GENOMIC DNA]</scope>
    <source>
        <strain evidence="1">cv. LA0716</strain>
    </source>
</reference>
<sequence length="121" mass="13944">MVIRVWLATTYSRQKSYTDNKKWPLEFNVGDQVAYELALPADVASVHLFIHVSMLEKCLGDPASILHIKGLGVDEDLSYEEVLVEIIDRHVKRLRNKKIATVKVLWRNHLVEGDTWETEAE</sequence>